<dbReference type="Gene3D" id="3.40.630.30">
    <property type="match status" value="1"/>
</dbReference>
<dbReference type="AlphaFoldDB" id="A0A411HNA8"/>
<dbReference type="Pfam" id="PF13302">
    <property type="entry name" value="Acetyltransf_3"/>
    <property type="match status" value="1"/>
</dbReference>
<evidence type="ECO:0000313" key="2">
    <source>
        <dbReference type="EMBL" id="QBB71969.1"/>
    </source>
</evidence>
<keyword evidence="3" id="KW-1185">Reference proteome</keyword>
<sequence>MNTAHSSSSGDIEIDCGVCRLRPWRFDDLENLALYANDAGVSQGLRDRFPFPYTEADAHDYLAMVTTVPPGERFAIEIDGRACGAIGVHLGEEVFRHNAEIGYWLARTHWGNGIMTKVVKSFADYAMPRFRLHRLQAQAYSNNPASMRVLEKAGFEREGVLRCSIVKRGELLDSVMYARVRRELTP</sequence>
<name>A0A411HNA8_9GAMM</name>
<feature type="domain" description="N-acetyltransferase" evidence="1">
    <location>
        <begin position="19"/>
        <end position="178"/>
    </location>
</feature>
<dbReference type="PANTHER" id="PTHR43328:SF1">
    <property type="entry name" value="N-ACETYLTRANSFERASE DOMAIN-CONTAINING PROTEIN"/>
    <property type="match status" value="1"/>
</dbReference>
<dbReference type="SUPFAM" id="SSF55729">
    <property type="entry name" value="Acyl-CoA N-acyltransferases (Nat)"/>
    <property type="match status" value="1"/>
</dbReference>
<protein>
    <submittedName>
        <fullName evidence="2">N-acetyltransferase</fullName>
    </submittedName>
</protein>
<dbReference type="PROSITE" id="PS51186">
    <property type="entry name" value="GNAT"/>
    <property type="match status" value="1"/>
</dbReference>
<dbReference type="Proteomes" id="UP000291562">
    <property type="component" value="Chromosome"/>
</dbReference>
<organism evidence="2 3">
    <name type="scientific">Pseudolysobacter antarcticus</name>
    <dbReference type="NCBI Taxonomy" id="2511995"/>
    <lineage>
        <taxon>Bacteria</taxon>
        <taxon>Pseudomonadati</taxon>
        <taxon>Pseudomonadota</taxon>
        <taxon>Gammaproteobacteria</taxon>
        <taxon>Lysobacterales</taxon>
        <taxon>Rhodanobacteraceae</taxon>
        <taxon>Pseudolysobacter</taxon>
    </lineage>
</organism>
<evidence type="ECO:0000313" key="3">
    <source>
        <dbReference type="Proteomes" id="UP000291562"/>
    </source>
</evidence>
<dbReference type="InterPro" id="IPR000182">
    <property type="entry name" value="GNAT_dom"/>
</dbReference>
<dbReference type="InterPro" id="IPR016181">
    <property type="entry name" value="Acyl_CoA_acyltransferase"/>
</dbReference>
<dbReference type="RefSeq" id="WP_129835491.1">
    <property type="nucleotide sequence ID" value="NZ_CP035704.1"/>
</dbReference>
<dbReference type="GO" id="GO:0016747">
    <property type="term" value="F:acyltransferase activity, transferring groups other than amino-acyl groups"/>
    <property type="evidence" value="ECO:0007669"/>
    <property type="project" value="InterPro"/>
</dbReference>
<dbReference type="PANTHER" id="PTHR43328">
    <property type="entry name" value="ACETYLTRANSFERASE-RELATED"/>
    <property type="match status" value="1"/>
</dbReference>
<keyword evidence="2" id="KW-0808">Transferase</keyword>
<dbReference type="KEGG" id="xbc:ELE36_17255"/>
<reference evidence="2 3" key="1">
    <citation type="submission" date="2019-01" db="EMBL/GenBank/DDBJ databases">
        <title>Pseudolysobacter antarctica gen. nov., sp. nov., isolated from Fildes Peninsula, Antarctica.</title>
        <authorList>
            <person name="Wei Z."/>
            <person name="Peng F."/>
        </authorList>
    </citation>
    <scope>NUCLEOTIDE SEQUENCE [LARGE SCALE GENOMIC DNA]</scope>
    <source>
        <strain evidence="2 3">AQ6-296</strain>
    </source>
</reference>
<accession>A0A411HNA8</accession>
<dbReference type="OrthoDB" id="9801656at2"/>
<proteinExistence type="predicted"/>
<dbReference type="EMBL" id="CP035704">
    <property type="protein sequence ID" value="QBB71969.1"/>
    <property type="molecule type" value="Genomic_DNA"/>
</dbReference>
<evidence type="ECO:0000259" key="1">
    <source>
        <dbReference type="PROSITE" id="PS51186"/>
    </source>
</evidence>
<gene>
    <name evidence="2" type="ORF">ELE36_17255</name>
</gene>